<sequence>MQILCVKNKRYLQFYPLWSFGGQFTPNYAIHCWAFTITLIMYVRMYDKGYVRLTALRRDAMPFFPTLRIGLN</sequence>
<accession>A0A1D3UTI6</accession>
<evidence type="ECO:0000313" key="3">
    <source>
        <dbReference type="Proteomes" id="UP000182057"/>
    </source>
</evidence>
<feature type="transmembrane region" description="Helical" evidence="1">
    <location>
        <begin position="28"/>
        <end position="46"/>
    </location>
</feature>
<dbReference type="Proteomes" id="UP000182057">
    <property type="component" value="Unassembled WGS sequence"/>
</dbReference>
<name>A0A1D3UTI6_TANFO</name>
<protein>
    <submittedName>
        <fullName evidence="2">Uncharacterized protein</fullName>
    </submittedName>
</protein>
<dbReference type="AlphaFoldDB" id="A0A1D3UTI6"/>
<keyword evidence="1" id="KW-1133">Transmembrane helix</keyword>
<keyword evidence="1" id="KW-0812">Transmembrane</keyword>
<reference evidence="2 3" key="1">
    <citation type="submission" date="2016-09" db="EMBL/GenBank/DDBJ databases">
        <authorList>
            <person name="Capua I."/>
            <person name="De Benedictis P."/>
            <person name="Joannis T."/>
            <person name="Lombin L.H."/>
            <person name="Cattoli G."/>
        </authorList>
    </citation>
    <scope>NUCLEOTIDE SEQUENCE [LARGE SCALE GENOMIC DNA]</scope>
    <source>
        <strain evidence="2 3">UB20</strain>
    </source>
</reference>
<dbReference type="EMBL" id="FMMM01000070">
    <property type="protein sequence ID" value="SCQ23385.1"/>
    <property type="molecule type" value="Genomic_DNA"/>
</dbReference>
<proteinExistence type="predicted"/>
<evidence type="ECO:0000313" key="2">
    <source>
        <dbReference type="EMBL" id="SCQ23385.1"/>
    </source>
</evidence>
<organism evidence="2 3">
    <name type="scientific">Tannerella forsythia</name>
    <name type="common">Bacteroides forsythus</name>
    <dbReference type="NCBI Taxonomy" id="28112"/>
    <lineage>
        <taxon>Bacteria</taxon>
        <taxon>Pseudomonadati</taxon>
        <taxon>Bacteroidota</taxon>
        <taxon>Bacteroidia</taxon>
        <taxon>Bacteroidales</taxon>
        <taxon>Tannerellaceae</taxon>
        <taxon>Tannerella</taxon>
    </lineage>
</organism>
<keyword evidence="1" id="KW-0472">Membrane</keyword>
<gene>
    <name evidence="2" type="ORF">TFUB20_02029</name>
</gene>
<evidence type="ECO:0000256" key="1">
    <source>
        <dbReference type="SAM" id="Phobius"/>
    </source>
</evidence>